<comment type="similarity">
    <text evidence="2 5">Belongs to the MET18/MMS19 family.</text>
</comment>
<dbReference type="GO" id="GO:0006281">
    <property type="term" value="P:DNA repair"/>
    <property type="evidence" value="ECO:0007669"/>
    <property type="project" value="UniProtKB-UniRule"/>
</dbReference>
<feature type="domain" description="MMS19 N-terminal" evidence="7">
    <location>
        <begin position="42"/>
        <end position="302"/>
    </location>
</feature>
<dbReference type="Pfam" id="PF12460">
    <property type="entry name" value="MMS19_C"/>
    <property type="match status" value="1"/>
</dbReference>
<keyword evidence="5" id="KW-0234">DNA repair</keyword>
<gene>
    <name evidence="9" type="primary">LOC113210131</name>
</gene>
<dbReference type="PANTHER" id="PTHR12891:SF0">
    <property type="entry name" value="MMS19 NUCLEOTIDE EXCISION REPAIR PROTEIN HOMOLOG"/>
    <property type="match status" value="1"/>
</dbReference>
<keyword evidence="5" id="KW-0206">Cytoskeleton</keyword>
<dbReference type="InterPro" id="IPR029240">
    <property type="entry name" value="MMS19_N"/>
</dbReference>
<dbReference type="GO" id="GO:0097361">
    <property type="term" value="C:cytosolic [4Fe-4S] assembly targeting complex"/>
    <property type="evidence" value="ECO:0007669"/>
    <property type="project" value="UniProtKB-UniRule"/>
</dbReference>
<keyword evidence="8" id="KW-1185">Reference proteome</keyword>
<accession>A0A6J1SSD9</accession>
<keyword evidence="5" id="KW-0227">DNA damage</keyword>
<dbReference type="Pfam" id="PF14500">
    <property type="entry name" value="MMS19_N"/>
    <property type="match status" value="1"/>
</dbReference>
<dbReference type="GO" id="GO:0016226">
    <property type="term" value="P:iron-sulfur cluster assembly"/>
    <property type="evidence" value="ECO:0007669"/>
    <property type="project" value="UniProtKB-UniRule"/>
</dbReference>
<evidence type="ECO:0000259" key="6">
    <source>
        <dbReference type="Pfam" id="PF12460"/>
    </source>
</evidence>
<comment type="subunit">
    <text evidence="5">Component of the CIA complex.</text>
</comment>
<organism evidence="8 9">
    <name type="scientific">Frankliniella occidentalis</name>
    <name type="common">Western flower thrips</name>
    <name type="synonym">Euthrips occidentalis</name>
    <dbReference type="NCBI Taxonomy" id="133901"/>
    <lineage>
        <taxon>Eukaryota</taxon>
        <taxon>Metazoa</taxon>
        <taxon>Ecdysozoa</taxon>
        <taxon>Arthropoda</taxon>
        <taxon>Hexapoda</taxon>
        <taxon>Insecta</taxon>
        <taxon>Pterygota</taxon>
        <taxon>Neoptera</taxon>
        <taxon>Paraneoptera</taxon>
        <taxon>Thysanoptera</taxon>
        <taxon>Terebrantia</taxon>
        <taxon>Thripoidea</taxon>
        <taxon>Thripidae</taxon>
        <taxon>Frankliniella</taxon>
    </lineage>
</organism>
<name>A0A6J1SSD9_FRAOC</name>
<dbReference type="SUPFAM" id="SSF48371">
    <property type="entry name" value="ARM repeat"/>
    <property type="match status" value="2"/>
</dbReference>
<dbReference type="KEGG" id="foc:113210131"/>
<dbReference type="InterPro" id="IPR024687">
    <property type="entry name" value="MMS19_C"/>
</dbReference>
<keyword evidence="5" id="KW-0963">Cytoplasm</keyword>
<reference evidence="9" key="1">
    <citation type="submission" date="2025-08" db="UniProtKB">
        <authorList>
            <consortium name="RefSeq"/>
        </authorList>
    </citation>
    <scope>IDENTIFICATION</scope>
    <source>
        <tissue evidence="9">Whole organism</tissue>
    </source>
</reference>
<evidence type="ECO:0000259" key="7">
    <source>
        <dbReference type="Pfam" id="PF14500"/>
    </source>
</evidence>
<dbReference type="GO" id="GO:0005634">
    <property type="term" value="C:nucleus"/>
    <property type="evidence" value="ECO:0007669"/>
    <property type="project" value="UniProtKB-SubCell"/>
</dbReference>
<dbReference type="InterPro" id="IPR016024">
    <property type="entry name" value="ARM-type_fold"/>
</dbReference>
<dbReference type="GO" id="GO:0005819">
    <property type="term" value="C:spindle"/>
    <property type="evidence" value="ECO:0007669"/>
    <property type="project" value="UniProtKB-SubCell"/>
</dbReference>
<keyword evidence="4 5" id="KW-0539">Nucleus</keyword>
<evidence type="ECO:0000313" key="9">
    <source>
        <dbReference type="RefSeq" id="XP_026283753.1"/>
    </source>
</evidence>
<dbReference type="GeneID" id="113210131"/>
<keyword evidence="3" id="KW-0677">Repeat</keyword>
<comment type="subcellular location">
    <subcellularLocation>
        <location evidence="5">Cytoplasm</location>
        <location evidence="5">Cytoskeleton</location>
        <location evidence="5">Spindle</location>
    </subcellularLocation>
    <subcellularLocation>
        <location evidence="1 5">Nucleus</location>
    </subcellularLocation>
</comment>
<dbReference type="InterPro" id="IPR039920">
    <property type="entry name" value="MMS19"/>
</dbReference>
<dbReference type="RefSeq" id="XP_026283753.1">
    <property type="nucleotide sequence ID" value="XM_026427968.2"/>
</dbReference>
<sequence>MATPWTKDSLLEAIKTNPDFCVNCPTLAQDISEQRLNLLTLVEHLKDVLTDPEPSQRAVGTLVLATVLRDLPKDFVRENELKFITAFFCDRLKDHHDVIPAALKGILSILQMKNTAKESPAEILRSLVLNLNCQGQRHEDRLVIYRILDLLVLPHLSSLQDLGPDLVYHIMTAVEGERDPRNLVFLFSMLPSIIKSLSLGHLTEDFFEIMACYFPVDFNPSAEQRSQITREQLATGLACVLTAIPSFADFAIPLALEKLDSPIRLAKMDSLHLLIKGFDEFPPEKVAVHISPIWESLSREALSGSDYEVRESSRRAVTHLLRCLSESSTVNEGKSNPMRQLLSDVVAASTSCLSEIQTTLFMPAADLLLAAAKSAPPACEYILTKVLPSVVDFFHTKNDAADRSIYLRIISRFLTVCKSFEVTPLNNQEITPQWNLLLQLYLSSAEHESNLELKEALFGLTTLTPTLNSSERERLYNLLSTFVDRDCSTEVREQCRLCLCEIGIHFPNEVFECILPEKLNLLECDGANSKFDRRMQAQCWLAALPPFTQRVLPSVIKIILESKHLHQIQASLSALRKLVQDIPENAGPNHHVFVSLNESCSNAVARLTSWWRESVENAGECAWVTNETICNDVCFIISNVTRHSSPQDQELVVQHTLPLLHSVCATFDPSSQKHHQEVINTFEAVFGCLHCHIPLPEVRSLCCLLYKISVGTPFNSVHTSSSRLCASFVNKMPIASLEDTLSDLDTLLQSSCTQGSVQEVGLSASFCGWIVKGLSMRGYTKLEMWIDKLIKYVGADDKHIAMMAAQCFRVIMDDSPIYLNEGSHCTVRLLHKQRVFLCALKIVNKSKEIQTEQRYPYLLAVINLLAGVSQSVLSSNIGEVLPLVLESLSQDSPFLIDTALSTLNDLLTQPAFYDSLNDHIQSIIPRLLPLTIHADSMTIRQVAIRCLYNVANLKTELLLPFRVEVLAQLTLCVGDSKRGVRQDAVAARSQWLSVFWSVQGKK</sequence>
<evidence type="ECO:0000256" key="2">
    <source>
        <dbReference type="ARBA" id="ARBA00009340"/>
    </source>
</evidence>
<dbReference type="Proteomes" id="UP000504606">
    <property type="component" value="Unplaced"/>
</dbReference>
<dbReference type="CTD" id="64210"/>
<dbReference type="PANTHER" id="PTHR12891">
    <property type="entry name" value="DNA REPAIR/TRANSCRIPTION PROTEIN MET18/MMS19"/>
    <property type="match status" value="1"/>
</dbReference>
<evidence type="ECO:0000256" key="4">
    <source>
        <dbReference type="ARBA" id="ARBA00023242"/>
    </source>
</evidence>
<proteinExistence type="inferred from homology"/>
<feature type="domain" description="MMS19 C-terminal" evidence="6">
    <location>
        <begin position="598"/>
        <end position="949"/>
    </location>
</feature>
<evidence type="ECO:0000256" key="1">
    <source>
        <dbReference type="ARBA" id="ARBA00004123"/>
    </source>
</evidence>
<evidence type="ECO:0000313" key="8">
    <source>
        <dbReference type="Proteomes" id="UP000504606"/>
    </source>
</evidence>
<evidence type="ECO:0000256" key="3">
    <source>
        <dbReference type="ARBA" id="ARBA00022737"/>
    </source>
</evidence>
<dbReference type="AlphaFoldDB" id="A0A6J1SSD9"/>
<dbReference type="GO" id="GO:0051604">
    <property type="term" value="P:protein maturation"/>
    <property type="evidence" value="ECO:0007669"/>
    <property type="project" value="UniProtKB-UniRule"/>
</dbReference>
<dbReference type="OrthoDB" id="342900at2759"/>
<evidence type="ECO:0000256" key="5">
    <source>
        <dbReference type="RuleBase" id="RU367072"/>
    </source>
</evidence>
<comment type="function">
    <text evidence="5">Key component of the cytosolic iron-sulfur protein assembly (CIA) complex, a multiprotein complex that mediates the incorporation of iron-sulfur cluster into apoproteins specifically involved in DNA metabolism and genomic integrity. In the CIA complex, MMS19 acts as an adapter between early-acting CIA components and a subset of cellular target iron-sulfur proteins.</text>
</comment>
<protein>
    <recommendedName>
        <fullName evidence="5">MMS19 nucleotide excision repair protein</fullName>
    </recommendedName>
</protein>
<dbReference type="Gene3D" id="1.25.10.10">
    <property type="entry name" value="Leucine-rich Repeat Variant"/>
    <property type="match status" value="3"/>
</dbReference>
<dbReference type="InterPro" id="IPR011989">
    <property type="entry name" value="ARM-like"/>
</dbReference>